<dbReference type="Proteomes" id="UP000594480">
    <property type="component" value="Chromosome"/>
</dbReference>
<accession>A0A7S8MY49</accession>
<keyword evidence="2" id="KW-1185">Reference proteome</keyword>
<dbReference type="KEGG" id="msf:IT882_04400"/>
<dbReference type="RefSeq" id="WP_195693332.1">
    <property type="nucleotide sequence ID" value="NZ_CP064760.1"/>
</dbReference>
<sequence length="276" mass="30112">MTLTVTATARTDAAPCPRVEVLIDDLDEDVATITLYRVAEGRTWRARGAVSASVSTGFQVVDVEAPFQTEMQYRAEMFDVDGISLGYTPTATVTLDVATTWVHNPLDPWNAVEIDLADSSGKALTRPVNGQRYYPEQRPLAVFITGRRLGLQGVELFMSTDSASIATKFESMIGGYENQSVPVLCVRTPPLIDIPRTFFAGVLSPKAVPVNVHLGGTLRRWELVADEAEPPFPGIIVPLLTRDDIDAAFDTRDEMDAAYATRLDIDRDFSKAGGGE</sequence>
<gene>
    <name evidence="1" type="ORF">IT882_04400</name>
</gene>
<evidence type="ECO:0000313" key="1">
    <source>
        <dbReference type="EMBL" id="QPE05315.1"/>
    </source>
</evidence>
<reference evidence="1 2" key="1">
    <citation type="submission" date="2020-11" db="EMBL/GenBank/DDBJ databases">
        <title>Amino acid is mineralized and recycled by bacteria in oceanic microbiome.</title>
        <authorList>
            <person name="Zheng L.Y."/>
        </authorList>
    </citation>
    <scope>NUCLEOTIDE SEQUENCE [LARGE SCALE GENOMIC DNA]</scope>
    <source>
        <strain evidence="1 2">A32-1</strain>
    </source>
</reference>
<proteinExistence type="predicted"/>
<dbReference type="EMBL" id="CP064760">
    <property type="protein sequence ID" value="QPE05315.1"/>
    <property type="molecule type" value="Genomic_DNA"/>
</dbReference>
<name>A0A7S8MY49_9MICO</name>
<protein>
    <submittedName>
        <fullName evidence="1">Uncharacterized protein</fullName>
    </submittedName>
</protein>
<organism evidence="1 2">
    <name type="scientific">Microbacterium schleiferi</name>
    <dbReference type="NCBI Taxonomy" id="69362"/>
    <lineage>
        <taxon>Bacteria</taxon>
        <taxon>Bacillati</taxon>
        <taxon>Actinomycetota</taxon>
        <taxon>Actinomycetes</taxon>
        <taxon>Micrococcales</taxon>
        <taxon>Microbacteriaceae</taxon>
        <taxon>Microbacterium</taxon>
    </lineage>
</organism>
<evidence type="ECO:0000313" key="2">
    <source>
        <dbReference type="Proteomes" id="UP000594480"/>
    </source>
</evidence>
<dbReference type="AlphaFoldDB" id="A0A7S8MY49"/>